<dbReference type="Gene3D" id="2.120.10.80">
    <property type="entry name" value="Kelch-type beta propeller"/>
    <property type="match status" value="1"/>
</dbReference>
<dbReference type="InterPro" id="IPR001810">
    <property type="entry name" value="F-box_dom"/>
</dbReference>
<comment type="caution">
    <text evidence="4">The sequence shown here is derived from an EMBL/GenBank/DDBJ whole genome shotgun (WGS) entry which is preliminary data.</text>
</comment>
<name>A0A9Q0F397_9ROSI</name>
<evidence type="ECO:0000256" key="1">
    <source>
        <dbReference type="ARBA" id="ARBA00022441"/>
    </source>
</evidence>
<dbReference type="InterPro" id="IPR036047">
    <property type="entry name" value="F-box-like_dom_sf"/>
</dbReference>
<accession>A0A9Q0F397</accession>
<dbReference type="InterPro" id="IPR015915">
    <property type="entry name" value="Kelch-typ_b-propeller"/>
</dbReference>
<protein>
    <recommendedName>
        <fullName evidence="3">F-box domain-containing protein</fullName>
    </recommendedName>
</protein>
<dbReference type="SUPFAM" id="SSF117281">
    <property type="entry name" value="Kelch motif"/>
    <property type="match status" value="1"/>
</dbReference>
<dbReference type="PANTHER" id="PTHR46344:SF16">
    <property type="entry name" value="KELCH MOTIF FAMILY PROTEIN, EXPRESSED"/>
    <property type="match status" value="1"/>
</dbReference>
<feature type="domain" description="F-box" evidence="3">
    <location>
        <begin position="44"/>
        <end position="92"/>
    </location>
</feature>
<dbReference type="SMART" id="SM00256">
    <property type="entry name" value="FBOX"/>
    <property type="match status" value="1"/>
</dbReference>
<dbReference type="OrthoDB" id="45365at2759"/>
<proteinExistence type="predicted"/>
<dbReference type="AlphaFoldDB" id="A0A9Q0F397"/>
<dbReference type="Pfam" id="PF01344">
    <property type="entry name" value="Kelch_1"/>
    <property type="match status" value="1"/>
</dbReference>
<dbReference type="Proteomes" id="UP001141552">
    <property type="component" value="Unassembled WGS sequence"/>
</dbReference>
<dbReference type="EMBL" id="JAKUCV010007264">
    <property type="protein sequence ID" value="KAJ4824119.1"/>
    <property type="molecule type" value="Genomic_DNA"/>
</dbReference>
<keyword evidence="5" id="KW-1185">Reference proteome</keyword>
<evidence type="ECO:0000256" key="2">
    <source>
        <dbReference type="ARBA" id="ARBA00022737"/>
    </source>
</evidence>
<reference evidence="4" key="1">
    <citation type="submission" date="2022-02" db="EMBL/GenBank/DDBJ databases">
        <authorList>
            <person name="Henning P.M."/>
            <person name="McCubbin A.G."/>
            <person name="Shore J.S."/>
        </authorList>
    </citation>
    <scope>NUCLEOTIDE SEQUENCE</scope>
    <source>
        <strain evidence="4">F60SS</strain>
        <tissue evidence="4">Leaves</tissue>
    </source>
</reference>
<reference evidence="4" key="2">
    <citation type="journal article" date="2023" name="Plants (Basel)">
        <title>Annotation of the Turnera subulata (Passifloraceae) Draft Genome Reveals the S-Locus Evolved after the Divergence of Turneroideae from Passifloroideae in a Stepwise Manner.</title>
        <authorList>
            <person name="Henning P.M."/>
            <person name="Roalson E.H."/>
            <person name="Mir W."/>
            <person name="McCubbin A.G."/>
            <person name="Shore J.S."/>
        </authorList>
    </citation>
    <scope>NUCLEOTIDE SEQUENCE</scope>
    <source>
        <strain evidence="4">F60SS</strain>
    </source>
</reference>
<organism evidence="4 5">
    <name type="scientific">Turnera subulata</name>
    <dbReference type="NCBI Taxonomy" id="218843"/>
    <lineage>
        <taxon>Eukaryota</taxon>
        <taxon>Viridiplantae</taxon>
        <taxon>Streptophyta</taxon>
        <taxon>Embryophyta</taxon>
        <taxon>Tracheophyta</taxon>
        <taxon>Spermatophyta</taxon>
        <taxon>Magnoliopsida</taxon>
        <taxon>eudicotyledons</taxon>
        <taxon>Gunneridae</taxon>
        <taxon>Pentapetalae</taxon>
        <taxon>rosids</taxon>
        <taxon>fabids</taxon>
        <taxon>Malpighiales</taxon>
        <taxon>Passifloraceae</taxon>
        <taxon>Turnera</taxon>
    </lineage>
</organism>
<keyword evidence="2" id="KW-0677">Repeat</keyword>
<dbReference type="Pfam" id="PF00646">
    <property type="entry name" value="F-box"/>
    <property type="match status" value="1"/>
</dbReference>
<evidence type="ECO:0000313" key="4">
    <source>
        <dbReference type="EMBL" id="KAJ4824119.1"/>
    </source>
</evidence>
<dbReference type="Gene3D" id="1.20.1280.50">
    <property type="match status" value="1"/>
</dbReference>
<sequence length="424" mass="45636">MSSSSSSESCNSRHFSWLMKSCFPNPNDTSKSLPPKPIHSSSSAATLSSLPDDLLLECLCRVPTPSLPTLSLVCRRWSLLLHSPSFLSLRRLHHLLLPTVFALSPPSSASLRLDINATSSPQWRVSSFVPLPLASPLDSSNFLSHARLCSIGPRIYILGRNEVLCYDTWTNAVTHKSCTVFPRKKFAAAVVSGRIYVAGGGSRAGNAVEEYIPEEDTWRVVAHAQRRRYGCIGAAVDGVFYVIGGLKIGGAPGNGAVRPATAGVEAYVYASSMDLYDVEARVWLRSRGVPGGGCVVAACAVAGHVYILASHAVDLSFWRFDGCRKGSGGGGGGFGEWCRVKSPPLPAQVRLDSTVRFSCVGVENKVVLIQVTGCIDDLLRRSGRSLRGLKEGLVLVYDTLSEEWSRGPDLPEVIRRAACVTVDC</sequence>
<dbReference type="SUPFAM" id="SSF81383">
    <property type="entry name" value="F-box domain"/>
    <property type="match status" value="1"/>
</dbReference>
<dbReference type="PANTHER" id="PTHR46344">
    <property type="entry name" value="OS02G0202900 PROTEIN"/>
    <property type="match status" value="1"/>
</dbReference>
<dbReference type="InterPro" id="IPR006652">
    <property type="entry name" value="Kelch_1"/>
</dbReference>
<dbReference type="PROSITE" id="PS50181">
    <property type="entry name" value="FBOX"/>
    <property type="match status" value="1"/>
</dbReference>
<keyword evidence="1" id="KW-0880">Kelch repeat</keyword>
<dbReference type="SMART" id="SM00612">
    <property type="entry name" value="Kelch"/>
    <property type="match status" value="1"/>
</dbReference>
<evidence type="ECO:0000259" key="3">
    <source>
        <dbReference type="PROSITE" id="PS50181"/>
    </source>
</evidence>
<evidence type="ECO:0000313" key="5">
    <source>
        <dbReference type="Proteomes" id="UP001141552"/>
    </source>
</evidence>
<gene>
    <name evidence="4" type="ORF">Tsubulata_008867</name>
</gene>